<dbReference type="Pfam" id="PF03016">
    <property type="entry name" value="Exostosin_GT47"/>
    <property type="match status" value="1"/>
</dbReference>
<dbReference type="GO" id="GO:0016757">
    <property type="term" value="F:glycosyltransferase activity"/>
    <property type="evidence" value="ECO:0007669"/>
    <property type="project" value="InterPro"/>
</dbReference>
<accession>D8RMB4</accession>
<protein>
    <submittedName>
        <fullName evidence="6">Glycosyltransferase-like protein</fullName>
    </submittedName>
</protein>
<evidence type="ECO:0000313" key="6">
    <source>
        <dbReference type="EMBL" id="EFJ26307.1"/>
    </source>
</evidence>
<reference evidence="6 7" key="1">
    <citation type="journal article" date="2011" name="Science">
        <title>The Selaginella genome identifies genetic changes associated with the evolution of vascular plants.</title>
        <authorList>
            <person name="Banks J.A."/>
            <person name="Nishiyama T."/>
            <person name="Hasebe M."/>
            <person name="Bowman J.L."/>
            <person name="Gribskov M."/>
            <person name="dePamphilis C."/>
            <person name="Albert V.A."/>
            <person name="Aono N."/>
            <person name="Aoyama T."/>
            <person name="Ambrose B.A."/>
            <person name="Ashton N.W."/>
            <person name="Axtell M.J."/>
            <person name="Barker E."/>
            <person name="Barker M.S."/>
            <person name="Bennetzen J.L."/>
            <person name="Bonawitz N.D."/>
            <person name="Chapple C."/>
            <person name="Cheng C."/>
            <person name="Correa L.G."/>
            <person name="Dacre M."/>
            <person name="DeBarry J."/>
            <person name="Dreyer I."/>
            <person name="Elias M."/>
            <person name="Engstrom E.M."/>
            <person name="Estelle M."/>
            <person name="Feng L."/>
            <person name="Finet C."/>
            <person name="Floyd S.K."/>
            <person name="Frommer W.B."/>
            <person name="Fujita T."/>
            <person name="Gramzow L."/>
            <person name="Gutensohn M."/>
            <person name="Harholt J."/>
            <person name="Hattori M."/>
            <person name="Heyl A."/>
            <person name="Hirai T."/>
            <person name="Hiwatashi Y."/>
            <person name="Ishikawa M."/>
            <person name="Iwata M."/>
            <person name="Karol K.G."/>
            <person name="Koehler B."/>
            <person name="Kolukisaoglu U."/>
            <person name="Kubo M."/>
            <person name="Kurata T."/>
            <person name="Lalonde S."/>
            <person name="Li K."/>
            <person name="Li Y."/>
            <person name="Litt A."/>
            <person name="Lyons E."/>
            <person name="Manning G."/>
            <person name="Maruyama T."/>
            <person name="Michael T.P."/>
            <person name="Mikami K."/>
            <person name="Miyazaki S."/>
            <person name="Morinaga S."/>
            <person name="Murata T."/>
            <person name="Mueller-Roeber B."/>
            <person name="Nelson D.R."/>
            <person name="Obara M."/>
            <person name="Oguri Y."/>
            <person name="Olmstead R.G."/>
            <person name="Onodera N."/>
            <person name="Petersen B.L."/>
            <person name="Pils B."/>
            <person name="Prigge M."/>
            <person name="Rensing S.A."/>
            <person name="Riano-Pachon D.M."/>
            <person name="Roberts A.W."/>
            <person name="Sato Y."/>
            <person name="Scheller H.V."/>
            <person name="Schulz B."/>
            <person name="Schulz C."/>
            <person name="Shakirov E.V."/>
            <person name="Shibagaki N."/>
            <person name="Shinohara N."/>
            <person name="Shippen D.E."/>
            <person name="Soerensen I."/>
            <person name="Sotooka R."/>
            <person name="Sugimoto N."/>
            <person name="Sugita M."/>
            <person name="Sumikawa N."/>
            <person name="Tanurdzic M."/>
            <person name="Theissen G."/>
            <person name="Ulvskov P."/>
            <person name="Wakazuki S."/>
            <person name="Weng J.K."/>
            <person name="Willats W.W."/>
            <person name="Wipf D."/>
            <person name="Wolf P.G."/>
            <person name="Yang L."/>
            <person name="Zimmer A.D."/>
            <person name="Zhu Q."/>
            <person name="Mitros T."/>
            <person name="Hellsten U."/>
            <person name="Loque D."/>
            <person name="Otillar R."/>
            <person name="Salamov A."/>
            <person name="Schmutz J."/>
            <person name="Shapiro H."/>
            <person name="Lindquist E."/>
            <person name="Lucas S."/>
            <person name="Rokhsar D."/>
            <person name="Grigoriev I.V."/>
        </authorList>
    </citation>
    <scope>NUCLEOTIDE SEQUENCE [LARGE SCALE GENOMIC DNA]</scope>
</reference>
<evidence type="ECO:0000256" key="4">
    <source>
        <dbReference type="ARBA" id="ARBA00023034"/>
    </source>
</evidence>
<dbReference type="HOGENOM" id="CLU_025166_0_1_1"/>
<dbReference type="InParanoid" id="D8RMB4"/>
<evidence type="ECO:0000256" key="1">
    <source>
        <dbReference type="ARBA" id="ARBA00004323"/>
    </source>
</evidence>
<dbReference type="OMA" id="YLPHKDA"/>
<keyword evidence="7" id="KW-1185">Reference proteome</keyword>
<evidence type="ECO:0000256" key="3">
    <source>
        <dbReference type="ARBA" id="ARBA00022968"/>
    </source>
</evidence>
<dbReference type="OrthoDB" id="1924787at2759"/>
<dbReference type="PANTHER" id="PTHR11062:SF95">
    <property type="entry name" value="EXOSTOSIN GT47 DOMAIN-CONTAINING PROTEIN"/>
    <property type="match status" value="1"/>
</dbReference>
<dbReference type="InterPro" id="IPR004263">
    <property type="entry name" value="Exostosin"/>
</dbReference>
<dbReference type="PANTHER" id="PTHR11062">
    <property type="entry name" value="EXOSTOSIN HEPARAN SULFATE GLYCOSYLTRANSFERASE -RELATED"/>
    <property type="match status" value="1"/>
</dbReference>
<dbReference type="GO" id="GO:0000139">
    <property type="term" value="C:Golgi membrane"/>
    <property type="evidence" value="ECO:0007669"/>
    <property type="project" value="UniProtKB-SubCell"/>
</dbReference>
<dbReference type="GeneID" id="9650408"/>
<gene>
    <name evidence="6" type="primary">GT47C7-1</name>
    <name evidence="6" type="ORF">SELMODRAFT_172637</name>
</gene>
<keyword evidence="4" id="KW-0333">Golgi apparatus</keyword>
<proteinExistence type="inferred from homology"/>
<evidence type="ECO:0000313" key="7">
    <source>
        <dbReference type="Proteomes" id="UP000001514"/>
    </source>
</evidence>
<evidence type="ECO:0000259" key="5">
    <source>
        <dbReference type="Pfam" id="PF03016"/>
    </source>
</evidence>
<comment type="subcellular location">
    <subcellularLocation>
        <location evidence="1">Golgi apparatus membrane</location>
        <topology evidence="1">Single-pass type II membrane protein</topology>
    </subcellularLocation>
</comment>
<name>D8RMB4_SELML</name>
<comment type="similarity">
    <text evidence="2">Belongs to the glycosyltransferase 47 family.</text>
</comment>
<evidence type="ECO:0000256" key="2">
    <source>
        <dbReference type="ARBA" id="ARBA00010271"/>
    </source>
</evidence>
<sequence length="376" mass="43290">MKEKIFLPPPALAQALAQRESLRVIDTIADNGPYHSRRAFLDDYRDMVNTMKVFVYPCSPRDPFSHIFLPTSSAPSGNYASEAYFKKALAESGMVTDDPSQADLFFMPFSITRLRNDPKVGVGRMPAFVRDYVKNISHRWPYWNRTGGSDHFYVACHSIGKVALEKAQHVRLNAIQVVCSSNYYVQGFIPHKDVAMPQIWPRSESFREIKTIEQRKVLAFFAGGSNSPVRANVVRTWRNDTQIHAYPSRIQGSYAEALLRSKFCLHVKGYEVNTARLGDAFFYGCVPVVIANYYDLPFSSVLNWKSFSVVVTTANIPKLKAILSGISREDYSQMHRLVLDARRHFQWHAPPREYDAFYMVMYQLWLRRHVVRYPLH</sequence>
<dbReference type="InterPro" id="IPR040911">
    <property type="entry name" value="Exostosin_GT47"/>
</dbReference>
<keyword evidence="3" id="KW-0735">Signal-anchor</keyword>
<dbReference type="AlphaFoldDB" id="D8RMB4"/>
<feature type="domain" description="Exostosin GT47" evidence="5">
    <location>
        <begin position="49"/>
        <end position="324"/>
    </location>
</feature>
<keyword evidence="3" id="KW-0812">Transmembrane</keyword>
<dbReference type="KEGG" id="smo:SELMODRAFT_172637"/>
<dbReference type="Gramene" id="EFJ26307">
    <property type="protein sequence ID" value="EFJ26307"/>
    <property type="gene ID" value="SELMODRAFT_172637"/>
</dbReference>
<organism evidence="7">
    <name type="scientific">Selaginella moellendorffii</name>
    <name type="common">Spikemoss</name>
    <dbReference type="NCBI Taxonomy" id="88036"/>
    <lineage>
        <taxon>Eukaryota</taxon>
        <taxon>Viridiplantae</taxon>
        <taxon>Streptophyta</taxon>
        <taxon>Embryophyta</taxon>
        <taxon>Tracheophyta</taxon>
        <taxon>Lycopodiopsida</taxon>
        <taxon>Selaginellales</taxon>
        <taxon>Selaginellaceae</taxon>
        <taxon>Selaginella</taxon>
    </lineage>
</organism>
<dbReference type="EMBL" id="GL377584">
    <property type="protein sequence ID" value="EFJ26307.1"/>
    <property type="molecule type" value="Genomic_DNA"/>
</dbReference>
<keyword evidence="6" id="KW-0808">Transferase</keyword>
<dbReference type="Proteomes" id="UP000001514">
    <property type="component" value="Unassembled WGS sequence"/>
</dbReference>
<dbReference type="eggNOG" id="KOG1021">
    <property type="taxonomic scope" value="Eukaryota"/>
</dbReference>